<dbReference type="InterPro" id="IPR029178">
    <property type="entry name" value="Ecm11_C"/>
</dbReference>
<feature type="compositionally biased region" description="Acidic residues" evidence="1">
    <location>
        <begin position="175"/>
        <end position="186"/>
    </location>
</feature>
<evidence type="ECO:0000313" key="4">
    <source>
        <dbReference type="Proteomes" id="UP000887226"/>
    </source>
</evidence>
<comment type="caution">
    <text evidence="3">The sequence shown here is derived from an EMBL/GenBank/DDBJ whole genome shotgun (WGS) entry which is preliminary data.</text>
</comment>
<feature type="domain" description="Extracellular mutant protein 11 C-terminal" evidence="2">
    <location>
        <begin position="342"/>
        <end position="493"/>
    </location>
</feature>
<dbReference type="GO" id="GO:0001164">
    <property type="term" value="F:RNA polymerase I core promoter sequence-specific DNA binding"/>
    <property type="evidence" value="ECO:0007669"/>
    <property type="project" value="TreeGrafter"/>
</dbReference>
<dbReference type="AlphaFoldDB" id="A0A9P7YVL1"/>
<dbReference type="Pfam" id="PF15463">
    <property type="entry name" value="ECM11"/>
    <property type="match status" value="1"/>
</dbReference>
<protein>
    <submittedName>
        <fullName evidence="3">Extracellular mutant protein 11-domain-containing protein</fullName>
    </submittedName>
</protein>
<feature type="compositionally biased region" description="Polar residues" evidence="1">
    <location>
        <begin position="51"/>
        <end position="66"/>
    </location>
</feature>
<keyword evidence="4" id="KW-1185">Reference proteome</keyword>
<name>A0A9P7YVL1_9HELO</name>
<feature type="region of interest" description="Disordered" evidence="1">
    <location>
        <begin position="47"/>
        <end position="319"/>
    </location>
</feature>
<dbReference type="PANTHER" id="PTHR28244">
    <property type="entry name" value="RNA POLYMERASE I-SPECIFIC TRANSCRIPTION INITIATION FACTOR RRN11"/>
    <property type="match status" value="1"/>
</dbReference>
<feature type="compositionally biased region" description="Basic and acidic residues" evidence="1">
    <location>
        <begin position="219"/>
        <end position="228"/>
    </location>
</feature>
<dbReference type="OrthoDB" id="5346740at2759"/>
<dbReference type="Proteomes" id="UP000887226">
    <property type="component" value="Unassembled WGS sequence"/>
</dbReference>
<evidence type="ECO:0000256" key="1">
    <source>
        <dbReference type="SAM" id="MobiDB-lite"/>
    </source>
</evidence>
<dbReference type="InterPro" id="IPR053029">
    <property type="entry name" value="RNA_pol_I-specific_init_factor"/>
</dbReference>
<accession>A0A9P7YVL1</accession>
<feature type="compositionally biased region" description="Basic and acidic residues" evidence="1">
    <location>
        <begin position="303"/>
        <end position="316"/>
    </location>
</feature>
<dbReference type="PANTHER" id="PTHR28244:SF3">
    <property type="entry name" value="EXTRACELLULAR MUTANT PROTEIN 11 C-TERMINAL DOMAIN-CONTAINING PROTEIN"/>
    <property type="match status" value="1"/>
</dbReference>
<feature type="compositionally biased region" description="Low complexity" evidence="1">
    <location>
        <begin position="102"/>
        <end position="114"/>
    </location>
</feature>
<sequence>MNKGYIRCSTSLVCRGAALVFTTSPSHVPQSAYTLKMANRFVQIRQAQEKPPQSNPSRRNAAQQKIPTGKAALKQAVQQPSPQPTRNIASPVYKTKDERPPQQYGHGHSGGQYQAHDHPQPQFDDDNTLHTSDINSTNGDYTDDNESVAANRGQDTHYLEDQGSSEGGSQGEHYETEEDEHIEEDDRTVRGHQIQGYDTYAAPGHQEQHLSPSRKHSPMLHDIDERNIPAKAGFTRFQDHRSPPQTQPLQHVYQSIQHRPSHNGNGEYQEGASKKRGRVQGHSPQPQYNEEEFRQLQNFEAQRQMDHKLPPDDDLPKTFTHAPAMETTEEPRSEEPEPTELDYDDAILKNMSFSDLRKESFEHDPHRTTNGAGENLEVLEEPGRQAGTSSKPPKSELEQRWHNCLQSDPDEHQKIHEVFYSQLTIAEWEETGELFVDRFGDIMKRITEARRERRRIVAEGENEIEKREELVRGKSANYEENLQGMKANGQSVLRGKLLGNSSTVSTPVRKA</sequence>
<evidence type="ECO:0000313" key="3">
    <source>
        <dbReference type="EMBL" id="KAG9240502.1"/>
    </source>
</evidence>
<dbReference type="EMBL" id="MU254427">
    <property type="protein sequence ID" value="KAG9240502.1"/>
    <property type="molecule type" value="Genomic_DNA"/>
</dbReference>
<reference evidence="3" key="1">
    <citation type="journal article" date="2021" name="IMA Fungus">
        <title>Genomic characterization of three marine fungi, including Emericellopsis atlantica sp. nov. with signatures of a generalist lifestyle and marine biomass degradation.</title>
        <authorList>
            <person name="Hagestad O.C."/>
            <person name="Hou L."/>
            <person name="Andersen J.H."/>
            <person name="Hansen E.H."/>
            <person name="Altermark B."/>
            <person name="Li C."/>
            <person name="Kuhnert E."/>
            <person name="Cox R.J."/>
            <person name="Crous P.W."/>
            <person name="Spatafora J.W."/>
            <person name="Lail K."/>
            <person name="Amirebrahimi M."/>
            <person name="Lipzen A."/>
            <person name="Pangilinan J."/>
            <person name="Andreopoulos W."/>
            <person name="Hayes R.D."/>
            <person name="Ng V."/>
            <person name="Grigoriev I.V."/>
            <person name="Jackson S.A."/>
            <person name="Sutton T.D.S."/>
            <person name="Dobson A.D.W."/>
            <person name="Rama T."/>
        </authorList>
    </citation>
    <scope>NUCLEOTIDE SEQUENCE</scope>
    <source>
        <strain evidence="3">TRa3180A</strain>
    </source>
</reference>
<dbReference type="GO" id="GO:0042790">
    <property type="term" value="P:nucleolar large rRNA transcription by RNA polymerase I"/>
    <property type="evidence" value="ECO:0007669"/>
    <property type="project" value="TreeGrafter"/>
</dbReference>
<organism evidence="3 4">
    <name type="scientific">Calycina marina</name>
    <dbReference type="NCBI Taxonomy" id="1763456"/>
    <lineage>
        <taxon>Eukaryota</taxon>
        <taxon>Fungi</taxon>
        <taxon>Dikarya</taxon>
        <taxon>Ascomycota</taxon>
        <taxon>Pezizomycotina</taxon>
        <taxon>Leotiomycetes</taxon>
        <taxon>Helotiales</taxon>
        <taxon>Pezizellaceae</taxon>
        <taxon>Calycina</taxon>
    </lineage>
</organism>
<feature type="region of interest" description="Disordered" evidence="1">
    <location>
        <begin position="361"/>
        <end position="399"/>
    </location>
</feature>
<dbReference type="GO" id="GO:0070860">
    <property type="term" value="C:RNA polymerase I core factor complex"/>
    <property type="evidence" value="ECO:0007669"/>
    <property type="project" value="TreeGrafter"/>
</dbReference>
<evidence type="ECO:0000259" key="2">
    <source>
        <dbReference type="Pfam" id="PF15463"/>
    </source>
</evidence>
<feature type="compositionally biased region" description="Polar residues" evidence="1">
    <location>
        <begin position="76"/>
        <end position="88"/>
    </location>
</feature>
<feature type="compositionally biased region" description="Polar residues" evidence="1">
    <location>
        <begin position="129"/>
        <end position="140"/>
    </location>
</feature>
<proteinExistence type="predicted"/>
<dbReference type="GO" id="GO:0017025">
    <property type="term" value="F:TBP-class protein binding"/>
    <property type="evidence" value="ECO:0007669"/>
    <property type="project" value="TreeGrafter"/>
</dbReference>
<gene>
    <name evidence="3" type="ORF">BJ878DRAFT_285267</name>
</gene>
<feature type="compositionally biased region" description="Polar residues" evidence="1">
    <location>
        <begin position="243"/>
        <end position="266"/>
    </location>
</feature>